<gene>
    <name evidence="1" type="ORF">AVDCRST_MAG28-1648</name>
</gene>
<accession>A0A6J4Q6U3</accession>
<dbReference type="EMBL" id="CADCVE010000001">
    <property type="protein sequence ID" value="CAA9433658.1"/>
    <property type="molecule type" value="Genomic_DNA"/>
</dbReference>
<dbReference type="InterPro" id="IPR025324">
    <property type="entry name" value="DUF4230"/>
</dbReference>
<sequence length="212" mass="22749">MIRGKKGGGLGTTLVLALLVVVLSVVIGVGIARYGSEVSVLNFLLGDPAPRTTTGPVVVEGIQRLDQLATVRWTESTVITKQSGGNELGQFLIGERILLVAVGEVEAGVDLASLGPDDVEVDGERVTIRLPESEILSSSLDEEKTAVYDRDQGWLNFRSDDALVEEARREAETEITTAARENGILDYAKSNAEDGIRAFVTTLGFEEVEFAE</sequence>
<dbReference type="AlphaFoldDB" id="A0A6J4Q6U3"/>
<name>A0A6J4Q6U3_9ACTN</name>
<proteinExistence type="predicted"/>
<evidence type="ECO:0000313" key="1">
    <source>
        <dbReference type="EMBL" id="CAA9433658.1"/>
    </source>
</evidence>
<protein>
    <recommendedName>
        <fullName evidence="2">DUF4230 domain-containing protein</fullName>
    </recommendedName>
</protein>
<reference evidence="1" key="1">
    <citation type="submission" date="2020-02" db="EMBL/GenBank/DDBJ databases">
        <authorList>
            <person name="Meier V. D."/>
        </authorList>
    </citation>
    <scope>NUCLEOTIDE SEQUENCE</scope>
    <source>
        <strain evidence="1">AVDCRST_MAG28</strain>
    </source>
</reference>
<evidence type="ECO:0008006" key="2">
    <source>
        <dbReference type="Google" id="ProtNLM"/>
    </source>
</evidence>
<dbReference type="Pfam" id="PF14014">
    <property type="entry name" value="DUF4230"/>
    <property type="match status" value="1"/>
</dbReference>
<organism evidence="1">
    <name type="scientific">uncultured Rubrobacteraceae bacterium</name>
    <dbReference type="NCBI Taxonomy" id="349277"/>
    <lineage>
        <taxon>Bacteria</taxon>
        <taxon>Bacillati</taxon>
        <taxon>Actinomycetota</taxon>
        <taxon>Rubrobacteria</taxon>
        <taxon>Rubrobacterales</taxon>
        <taxon>Rubrobacteraceae</taxon>
        <taxon>environmental samples</taxon>
    </lineage>
</organism>